<evidence type="ECO:0000313" key="4">
    <source>
        <dbReference type="Proteomes" id="UP001059773"/>
    </source>
</evidence>
<dbReference type="Proteomes" id="UP001059773">
    <property type="component" value="Chromosome"/>
</dbReference>
<keyword evidence="4" id="KW-1185">Reference proteome</keyword>
<proteinExistence type="predicted"/>
<dbReference type="InterPro" id="IPR035940">
    <property type="entry name" value="CAP_sf"/>
</dbReference>
<sequence>MKEIKKVGIAIFKRLLLLLFIILLGIWTKPLWEDPVRDIIPDAVSDAFSSASDFVTEAIDNDFYFRQVADEATSLFDSITGSETNREYEQVETPELTTPEEQSFSVGNVEIGDSKAQVEEMYGEAERESENEYGVEWSTYHENYQNFMMVAYDEQEMVRGLFTNQDLLSSQHDIALGDSKSFVNETLGEPEEMIRNGWFNYKIESEGEYDVYHIDGTYATIFYDLHESEEVTAIQLIDEDLESAKSTLYTPGSEELKEGLEYQLFDLTNATRVKNGLSILDWDEEVRETARKHSTDMAANQFFSHTNLEGQSPFDRLREDDISFLSAGENLAYGQFSSVFAHQGLLNSQGHRENILHGDFSHLGIGVDFNESDQPFYTENFFSN</sequence>
<dbReference type="SUPFAM" id="SSF55797">
    <property type="entry name" value="PR-1-like"/>
    <property type="match status" value="1"/>
</dbReference>
<feature type="domain" description="SCP" evidence="1">
    <location>
        <begin position="265"/>
        <end position="378"/>
    </location>
</feature>
<evidence type="ECO:0000313" key="3">
    <source>
        <dbReference type="EMBL" id="UUI05577.1"/>
    </source>
</evidence>
<dbReference type="InterPro" id="IPR014044">
    <property type="entry name" value="CAP_dom"/>
</dbReference>
<protein>
    <submittedName>
        <fullName evidence="3">CAP domain-containing protein</fullName>
    </submittedName>
</protein>
<evidence type="ECO:0000259" key="2">
    <source>
        <dbReference type="Pfam" id="PF14504"/>
    </source>
</evidence>
<dbReference type="Gene3D" id="3.40.33.10">
    <property type="entry name" value="CAP"/>
    <property type="match status" value="1"/>
</dbReference>
<feature type="domain" description="CAP-associated" evidence="2">
    <location>
        <begin position="111"/>
        <end position="245"/>
    </location>
</feature>
<name>A0ABY5K1N8_9BACI</name>
<accession>A0ABY5K1N8</accession>
<dbReference type="PANTHER" id="PTHR31157">
    <property type="entry name" value="SCP DOMAIN-CONTAINING PROTEIN"/>
    <property type="match status" value="1"/>
</dbReference>
<evidence type="ECO:0000259" key="1">
    <source>
        <dbReference type="Pfam" id="PF00188"/>
    </source>
</evidence>
<gene>
    <name evidence="3" type="ORF">NP439_14425</name>
</gene>
<organism evidence="3 4">
    <name type="scientific">Oceanobacillus jeddahense</name>
    <dbReference type="NCBI Taxonomy" id="1462527"/>
    <lineage>
        <taxon>Bacteria</taxon>
        <taxon>Bacillati</taxon>
        <taxon>Bacillota</taxon>
        <taxon>Bacilli</taxon>
        <taxon>Bacillales</taxon>
        <taxon>Bacillaceae</taxon>
        <taxon>Oceanobacillus</taxon>
    </lineage>
</organism>
<dbReference type="EMBL" id="CP101914">
    <property type="protein sequence ID" value="UUI05577.1"/>
    <property type="molecule type" value="Genomic_DNA"/>
</dbReference>
<dbReference type="Pfam" id="PF00188">
    <property type="entry name" value="CAP"/>
    <property type="match status" value="1"/>
</dbReference>
<dbReference type="PANTHER" id="PTHR31157:SF1">
    <property type="entry name" value="SCP DOMAIN-CONTAINING PROTEIN"/>
    <property type="match status" value="1"/>
</dbReference>
<dbReference type="CDD" id="cd05379">
    <property type="entry name" value="CAP_bacterial"/>
    <property type="match status" value="1"/>
</dbReference>
<dbReference type="InterPro" id="IPR029410">
    <property type="entry name" value="CAP_assoc"/>
</dbReference>
<dbReference type="Pfam" id="PF14504">
    <property type="entry name" value="CAP_assoc_N"/>
    <property type="match status" value="1"/>
</dbReference>
<reference evidence="3" key="1">
    <citation type="submission" date="2022-07" db="EMBL/GenBank/DDBJ databases">
        <title>FELIX.</title>
        <authorList>
            <person name="Wan K.H."/>
            <person name="Park S."/>
            <person name="Lawrence Q."/>
            <person name="Eichenberger J.P."/>
            <person name="Booth B.W."/>
            <person name="Piaggio A.J."/>
            <person name="Chandler J.C."/>
            <person name="Franklin A.B."/>
            <person name="Celniker S.E."/>
        </authorList>
    </citation>
    <scope>NUCLEOTIDE SEQUENCE</scope>
    <source>
        <strain evidence="3">QA-1986 374</strain>
    </source>
</reference>